<evidence type="ECO:0000313" key="2">
    <source>
        <dbReference type="EMBL" id="GMK57653.1"/>
    </source>
</evidence>
<keyword evidence="3" id="KW-1185">Reference proteome</keyword>
<feature type="region of interest" description="Disordered" evidence="1">
    <location>
        <begin position="1"/>
        <end position="70"/>
    </location>
</feature>
<organism evidence="2 3">
    <name type="scientific">Cutaneotrichosporon spelunceum</name>
    <dbReference type="NCBI Taxonomy" id="1672016"/>
    <lineage>
        <taxon>Eukaryota</taxon>
        <taxon>Fungi</taxon>
        <taxon>Dikarya</taxon>
        <taxon>Basidiomycota</taxon>
        <taxon>Agaricomycotina</taxon>
        <taxon>Tremellomycetes</taxon>
        <taxon>Trichosporonales</taxon>
        <taxon>Trichosporonaceae</taxon>
        <taxon>Cutaneotrichosporon</taxon>
    </lineage>
</organism>
<feature type="compositionally biased region" description="Polar residues" evidence="1">
    <location>
        <begin position="60"/>
        <end position="70"/>
    </location>
</feature>
<evidence type="ECO:0000256" key="1">
    <source>
        <dbReference type="SAM" id="MobiDB-lite"/>
    </source>
</evidence>
<dbReference type="InterPro" id="IPR007250">
    <property type="entry name" value="HSP9_HSP12"/>
</dbReference>
<feature type="compositionally biased region" description="Basic residues" evidence="1">
    <location>
        <begin position="7"/>
        <end position="16"/>
    </location>
</feature>
<comment type="caution">
    <text evidence="2">The sequence shown here is derived from an EMBL/GenBank/DDBJ whole genome shotgun (WGS) entry which is preliminary data.</text>
</comment>
<dbReference type="PIRSF" id="PIRSF002590">
    <property type="entry name" value="HSP9/HSP12_fun"/>
    <property type="match status" value="1"/>
</dbReference>
<protein>
    <submittedName>
        <fullName evidence="2">Uncharacterized protein</fullName>
    </submittedName>
</protein>
<proteinExistence type="predicted"/>
<reference evidence="2" key="1">
    <citation type="journal article" date="2023" name="BMC Genomics">
        <title>Chromosome-level genome assemblies of Cutaneotrichosporon spp. (Trichosporonales, Basidiomycota) reveal imbalanced evolution between nucleotide sequences and chromosome synteny.</title>
        <authorList>
            <person name="Kobayashi Y."/>
            <person name="Kayamori A."/>
            <person name="Aoki K."/>
            <person name="Shiwa Y."/>
            <person name="Matsutani M."/>
            <person name="Fujita N."/>
            <person name="Sugita T."/>
            <person name="Iwasaki W."/>
            <person name="Tanaka N."/>
            <person name="Takashima M."/>
        </authorList>
    </citation>
    <scope>NUCLEOTIDE SEQUENCE</scope>
    <source>
        <strain evidence="2">HIS016</strain>
    </source>
</reference>
<dbReference type="Pfam" id="PF04119">
    <property type="entry name" value="HSP9_HSP12"/>
    <property type="match status" value="1"/>
</dbReference>
<accession>A0AAD3YCZ3</accession>
<sequence length="70" mass="7847">MTDHGRRSLSSKIRAKLKPESRKTFAEAQGDRLADRADGVASRMQPQHHKSVGQKITDAFSRNSSNRRAI</sequence>
<name>A0AAD3YCZ3_9TREE</name>
<dbReference type="EMBL" id="BTCM01000004">
    <property type="protein sequence ID" value="GMK57653.1"/>
    <property type="molecule type" value="Genomic_DNA"/>
</dbReference>
<gene>
    <name evidence="2" type="ORF">CspeluHIS016_0404870</name>
</gene>
<dbReference type="AlphaFoldDB" id="A0AAD3YCZ3"/>
<feature type="compositionally biased region" description="Basic and acidic residues" evidence="1">
    <location>
        <begin position="17"/>
        <end position="38"/>
    </location>
</feature>
<reference evidence="2" key="2">
    <citation type="submission" date="2023-06" db="EMBL/GenBank/DDBJ databases">
        <authorList>
            <person name="Kobayashi Y."/>
            <person name="Kayamori A."/>
            <person name="Aoki K."/>
            <person name="Shiwa Y."/>
            <person name="Fujita N."/>
            <person name="Sugita T."/>
            <person name="Iwasaki W."/>
            <person name="Tanaka N."/>
            <person name="Takashima M."/>
        </authorList>
    </citation>
    <scope>NUCLEOTIDE SEQUENCE</scope>
    <source>
        <strain evidence="2">HIS016</strain>
    </source>
</reference>
<evidence type="ECO:0000313" key="3">
    <source>
        <dbReference type="Proteomes" id="UP001222932"/>
    </source>
</evidence>
<dbReference type="Gene3D" id="6.10.280.100">
    <property type="match status" value="1"/>
</dbReference>
<dbReference type="Proteomes" id="UP001222932">
    <property type="component" value="Unassembled WGS sequence"/>
</dbReference>